<keyword evidence="2" id="KW-1185">Reference proteome</keyword>
<sequence>MQTKIFLYKIEGINLTEQNELLKVSPGFDRKEVIEKLKDQFKDTNYHVDENSLIYKLIDEQLYIQGLVKEKEEPKAVGFTFGKG</sequence>
<dbReference type="EMBL" id="QAOQ01000001">
    <property type="protein sequence ID" value="PTR01695.1"/>
    <property type="molecule type" value="Genomic_DNA"/>
</dbReference>
<evidence type="ECO:0000313" key="2">
    <source>
        <dbReference type="Proteomes" id="UP000244168"/>
    </source>
</evidence>
<proteinExistence type="predicted"/>
<accession>A0A2T5JGY7</accession>
<comment type="caution">
    <text evidence="1">The sequence shown here is derived from an EMBL/GenBank/DDBJ whole genome shotgun (WGS) entry which is preliminary data.</text>
</comment>
<evidence type="ECO:0000313" key="1">
    <source>
        <dbReference type="EMBL" id="PTR01695.1"/>
    </source>
</evidence>
<dbReference type="AlphaFoldDB" id="A0A2T5JGY7"/>
<protein>
    <submittedName>
        <fullName evidence="1">Uncharacterized protein</fullName>
    </submittedName>
</protein>
<gene>
    <name evidence="1" type="ORF">C8P68_101933</name>
</gene>
<dbReference type="RefSeq" id="WP_107827066.1">
    <property type="nucleotide sequence ID" value="NZ_CP160205.1"/>
</dbReference>
<dbReference type="OrthoDB" id="799242at2"/>
<reference evidence="1 2" key="1">
    <citation type="submission" date="2018-04" db="EMBL/GenBank/DDBJ databases">
        <title>Genomic Encyclopedia of Archaeal and Bacterial Type Strains, Phase II (KMG-II): from individual species to whole genera.</title>
        <authorList>
            <person name="Goeker M."/>
        </authorList>
    </citation>
    <scope>NUCLEOTIDE SEQUENCE [LARGE SCALE GENOMIC DNA]</scope>
    <source>
        <strain evidence="1 2">DSM 26809</strain>
    </source>
</reference>
<dbReference type="Proteomes" id="UP000244168">
    <property type="component" value="Unassembled WGS sequence"/>
</dbReference>
<organism evidence="1 2">
    <name type="scientific">Mucilaginibacter yixingensis</name>
    <dbReference type="NCBI Taxonomy" id="1295612"/>
    <lineage>
        <taxon>Bacteria</taxon>
        <taxon>Pseudomonadati</taxon>
        <taxon>Bacteroidota</taxon>
        <taxon>Sphingobacteriia</taxon>
        <taxon>Sphingobacteriales</taxon>
        <taxon>Sphingobacteriaceae</taxon>
        <taxon>Mucilaginibacter</taxon>
    </lineage>
</organism>
<name>A0A2T5JGY7_9SPHI</name>